<dbReference type="Proteomes" id="UP000269945">
    <property type="component" value="Unassembled WGS sequence"/>
</dbReference>
<dbReference type="AlphaFoldDB" id="A0A9X9PXB4"/>
<comment type="caution">
    <text evidence="1">The sequence shown here is derived from an EMBL/GenBank/DDBJ whole genome shotgun (WGS) entry which is preliminary data.</text>
</comment>
<keyword evidence="2" id="KW-1185">Reference proteome</keyword>
<organism evidence="1 2">
    <name type="scientific">Gulo gulo</name>
    <name type="common">Wolverine</name>
    <name type="synonym">Gluton</name>
    <dbReference type="NCBI Taxonomy" id="48420"/>
    <lineage>
        <taxon>Eukaryota</taxon>
        <taxon>Metazoa</taxon>
        <taxon>Chordata</taxon>
        <taxon>Craniata</taxon>
        <taxon>Vertebrata</taxon>
        <taxon>Euteleostomi</taxon>
        <taxon>Mammalia</taxon>
        <taxon>Eutheria</taxon>
        <taxon>Laurasiatheria</taxon>
        <taxon>Carnivora</taxon>
        <taxon>Caniformia</taxon>
        <taxon>Musteloidea</taxon>
        <taxon>Mustelidae</taxon>
        <taxon>Guloninae</taxon>
        <taxon>Gulo</taxon>
    </lineage>
</organism>
<proteinExistence type="predicted"/>
<sequence>MATGSFSSRYGLGWERNMEASWEETLRHSSQKHLRALTLSPCAERHQKTLYLLIGVHFN</sequence>
<gene>
    <name evidence="1" type="ORF">BN2614_LOCUS3</name>
</gene>
<evidence type="ECO:0000313" key="2">
    <source>
        <dbReference type="Proteomes" id="UP000269945"/>
    </source>
</evidence>
<reference evidence="1 2" key="1">
    <citation type="submission" date="2018-10" db="EMBL/GenBank/DDBJ databases">
        <authorList>
            <person name="Ekblom R."/>
            <person name="Jareborg N."/>
        </authorList>
    </citation>
    <scope>NUCLEOTIDE SEQUENCE [LARGE SCALE GENOMIC DNA]</scope>
    <source>
        <tissue evidence="1">Muscle</tissue>
    </source>
</reference>
<evidence type="ECO:0000313" key="1">
    <source>
        <dbReference type="EMBL" id="VCW74495.1"/>
    </source>
</evidence>
<accession>A0A9X9PXB4</accession>
<name>A0A9X9PXB4_GULGU</name>
<dbReference type="EMBL" id="CYRY02006777">
    <property type="protein sequence ID" value="VCW74495.1"/>
    <property type="molecule type" value="Genomic_DNA"/>
</dbReference>
<protein>
    <submittedName>
        <fullName evidence="1">Uncharacterized protein</fullName>
    </submittedName>
</protein>